<feature type="compositionally biased region" description="Polar residues" evidence="1">
    <location>
        <begin position="115"/>
        <end position="127"/>
    </location>
</feature>
<feature type="compositionally biased region" description="Basic and acidic residues" evidence="1">
    <location>
        <begin position="471"/>
        <end position="484"/>
    </location>
</feature>
<evidence type="ECO:0000313" key="3">
    <source>
        <dbReference type="EMBL" id="KAL3423798.1"/>
    </source>
</evidence>
<feature type="compositionally biased region" description="Polar residues" evidence="1">
    <location>
        <begin position="396"/>
        <end position="408"/>
    </location>
</feature>
<gene>
    <name evidence="3" type="ORF">PVAG01_05545</name>
</gene>
<feature type="compositionally biased region" description="Basic and acidic residues" evidence="1">
    <location>
        <begin position="192"/>
        <end position="218"/>
    </location>
</feature>
<protein>
    <recommendedName>
        <fullName evidence="2">YTH domain-containing protein</fullName>
    </recommendedName>
</protein>
<dbReference type="Gene3D" id="3.10.590.10">
    <property type="entry name" value="ph1033 like domains"/>
    <property type="match status" value="1"/>
</dbReference>
<feature type="compositionally biased region" description="Basic and acidic residues" evidence="1">
    <location>
        <begin position="511"/>
        <end position="521"/>
    </location>
</feature>
<feature type="compositionally biased region" description="Basic and acidic residues" evidence="1">
    <location>
        <begin position="491"/>
        <end position="504"/>
    </location>
</feature>
<keyword evidence="4" id="KW-1185">Reference proteome</keyword>
<feature type="region of interest" description="Disordered" evidence="1">
    <location>
        <begin position="89"/>
        <end position="303"/>
    </location>
</feature>
<feature type="domain" description="YTH" evidence="2">
    <location>
        <begin position="582"/>
        <end position="715"/>
    </location>
</feature>
<dbReference type="EMBL" id="JBFCZG010000004">
    <property type="protein sequence ID" value="KAL3423798.1"/>
    <property type="molecule type" value="Genomic_DNA"/>
</dbReference>
<dbReference type="PROSITE" id="PS50882">
    <property type="entry name" value="YTH"/>
    <property type="match status" value="1"/>
</dbReference>
<dbReference type="CDD" id="cd21134">
    <property type="entry name" value="YTH"/>
    <property type="match status" value="1"/>
</dbReference>
<dbReference type="Proteomes" id="UP001629113">
    <property type="component" value="Unassembled WGS sequence"/>
</dbReference>
<evidence type="ECO:0000259" key="2">
    <source>
        <dbReference type="PROSITE" id="PS50882"/>
    </source>
</evidence>
<reference evidence="3 4" key="1">
    <citation type="submission" date="2024-06" db="EMBL/GenBank/DDBJ databases">
        <title>Complete genome of Phlyctema vagabunda strain 19-DSS-EL-015.</title>
        <authorList>
            <person name="Fiorenzani C."/>
        </authorList>
    </citation>
    <scope>NUCLEOTIDE SEQUENCE [LARGE SCALE GENOMIC DNA]</scope>
    <source>
        <strain evidence="3 4">19-DSS-EL-015</strain>
    </source>
</reference>
<feature type="region of interest" description="Disordered" evidence="1">
    <location>
        <begin position="22"/>
        <end position="65"/>
    </location>
</feature>
<feature type="compositionally biased region" description="Basic and acidic residues" evidence="1">
    <location>
        <begin position="409"/>
        <end position="426"/>
    </location>
</feature>
<dbReference type="Pfam" id="PF04146">
    <property type="entry name" value="YTH"/>
    <property type="match status" value="1"/>
</dbReference>
<feature type="region of interest" description="Disordered" evidence="1">
    <location>
        <begin position="356"/>
        <end position="558"/>
    </location>
</feature>
<feature type="compositionally biased region" description="Basic and acidic residues" evidence="1">
    <location>
        <begin position="226"/>
        <end position="292"/>
    </location>
</feature>
<evidence type="ECO:0000313" key="4">
    <source>
        <dbReference type="Proteomes" id="UP001629113"/>
    </source>
</evidence>
<feature type="compositionally biased region" description="Basic and acidic residues" evidence="1">
    <location>
        <begin position="532"/>
        <end position="543"/>
    </location>
</feature>
<comment type="caution">
    <text evidence="3">The sequence shown here is derived from an EMBL/GenBank/DDBJ whole genome shotgun (WGS) entry which is preliminary data.</text>
</comment>
<feature type="compositionally biased region" description="Basic and acidic residues" evidence="1">
    <location>
        <begin position="443"/>
        <end position="464"/>
    </location>
</feature>
<dbReference type="PANTHER" id="PTHR12357">
    <property type="entry name" value="YTH YT521-B HOMOLOGY DOMAIN-CONTAINING"/>
    <property type="match status" value="1"/>
</dbReference>
<dbReference type="PANTHER" id="PTHR12357:SF3">
    <property type="entry name" value="YTH DOMAIN-CONTAINING PROTEIN 1"/>
    <property type="match status" value="1"/>
</dbReference>
<dbReference type="InterPro" id="IPR007275">
    <property type="entry name" value="YTH_domain"/>
</dbReference>
<feature type="compositionally biased region" description="Polar residues" evidence="1">
    <location>
        <begin position="28"/>
        <end position="53"/>
    </location>
</feature>
<name>A0ABR4PKD6_9HELO</name>
<proteinExistence type="predicted"/>
<feature type="compositionally biased region" description="Polar residues" evidence="1">
    <location>
        <begin position="91"/>
        <end position="101"/>
    </location>
</feature>
<sequence>MVNVQQDPTQRAKELRARLLKQKEIREQSATPSSGSPQIKQQTVIGDSITQRASPKPALPAPKNNIDIDKLISEFSAPKETAVVKIATLDSADSAQQNGTHKTPKYPEQRAKSPVASSGSPTKSTLPATHEKPQSTNDSNAKKQRQGSLTSDISEGEIFETPSKPERPATTPKKTDVGPISTNNSTVLPTRVSREEYNAKSTSEHNRRRESPPRRAAELQKPQRPPSRDSWRKEQDNQTEGRRSQTEYAQDRKLYQEPDQKPHSRKGLRDQSETFRKAEASNIDQKERRAENRQAAPTLEQVLEHDNDLKDWLDFTGYHNSGFRERKLAAHRKIAALDAQKEKILAELASQEHGISTLSTMAPPAAPTKASDKTIAPSTDVIEKRVSSNKRPYSDFQEQYESGLNSKISRYEDRGRVREEIEDRRPKSGGYNSSRRSSFDYLNDERNYYGREDGRIRGRADSRESSPGGRGYDDRSAVRYKFEDDNQDDWSTPRREHPRGEFVKRGNYQGRHYDANYDSRGRGRAARGVGRGRGDRDREDYGDHPGPFPRGESKPQSYGQAFANRKPFKDEKGLSKGSKGDTRYFIVKSFNEDNVLRCIEDSIWTTQVHVGEILKEAFLTCKNVILVFSINKSKAFQGYARMESLPGTAEVPWWQKTINWESAGAFRVRWLVVCATRFQRVGHLKNACNENLAVLIGKDGQEVDESCGSSLVDLIDIEAEELLASSRTWHHDDHETHVDWAD</sequence>
<organism evidence="3 4">
    <name type="scientific">Phlyctema vagabunda</name>
    <dbReference type="NCBI Taxonomy" id="108571"/>
    <lineage>
        <taxon>Eukaryota</taxon>
        <taxon>Fungi</taxon>
        <taxon>Dikarya</taxon>
        <taxon>Ascomycota</taxon>
        <taxon>Pezizomycotina</taxon>
        <taxon>Leotiomycetes</taxon>
        <taxon>Helotiales</taxon>
        <taxon>Dermateaceae</taxon>
        <taxon>Phlyctema</taxon>
    </lineage>
</organism>
<evidence type="ECO:0000256" key="1">
    <source>
        <dbReference type="SAM" id="MobiDB-lite"/>
    </source>
</evidence>
<accession>A0ABR4PKD6</accession>
<dbReference type="InterPro" id="IPR045168">
    <property type="entry name" value="YTH_prot"/>
</dbReference>